<dbReference type="Proteomes" id="UP000712157">
    <property type="component" value="Unassembled WGS sequence"/>
</dbReference>
<dbReference type="InterPro" id="IPR054198">
    <property type="entry name" value="DUF6903"/>
</dbReference>
<protein>
    <submittedName>
        <fullName evidence="2">Uncharacterized protein</fullName>
    </submittedName>
</protein>
<comment type="caution">
    <text evidence="2">The sequence shown here is derived from an EMBL/GenBank/DDBJ whole genome shotgun (WGS) entry which is preliminary data.</text>
</comment>
<organism evidence="2 3">
    <name type="scientific">Diplocloster agilis</name>
    <dbReference type="NCBI Taxonomy" id="2850323"/>
    <lineage>
        <taxon>Bacteria</taxon>
        <taxon>Bacillati</taxon>
        <taxon>Bacillota</taxon>
        <taxon>Clostridia</taxon>
        <taxon>Lachnospirales</taxon>
        <taxon>Lachnospiraceae</taxon>
        <taxon>Diplocloster</taxon>
    </lineage>
</organism>
<gene>
    <name evidence="2" type="ORF">KTH89_09255</name>
</gene>
<feature type="transmembrane region" description="Helical" evidence="1">
    <location>
        <begin position="7"/>
        <end position="28"/>
    </location>
</feature>
<sequence length="59" mass="6325">MSETAKKIVTALVVLVVFIISLSLVVIGQKNVGAAGLGVMFLGLAGLVALLWFYNRKYK</sequence>
<proteinExistence type="predicted"/>
<dbReference type="Pfam" id="PF21844">
    <property type="entry name" value="DUF6903"/>
    <property type="match status" value="1"/>
</dbReference>
<evidence type="ECO:0000256" key="1">
    <source>
        <dbReference type="SAM" id="Phobius"/>
    </source>
</evidence>
<keyword evidence="1" id="KW-1133">Transmembrane helix</keyword>
<dbReference type="RefSeq" id="WP_158347367.1">
    <property type="nucleotide sequence ID" value="NZ_JAHQCW010000012.1"/>
</dbReference>
<name>A0A949NHW0_9FIRM</name>
<evidence type="ECO:0000313" key="2">
    <source>
        <dbReference type="EMBL" id="MBU9736725.1"/>
    </source>
</evidence>
<keyword evidence="3" id="KW-1185">Reference proteome</keyword>
<keyword evidence="1" id="KW-0812">Transmembrane</keyword>
<reference evidence="2" key="1">
    <citation type="submission" date="2021-06" db="EMBL/GenBank/DDBJ databases">
        <title>Description of novel taxa of the family Lachnospiraceae.</title>
        <authorList>
            <person name="Chaplin A.V."/>
            <person name="Sokolova S.R."/>
            <person name="Pikina A.P."/>
            <person name="Korzhanova M."/>
            <person name="Belova V."/>
            <person name="Korostin D."/>
            <person name="Efimov B.A."/>
        </authorList>
    </citation>
    <scope>NUCLEOTIDE SEQUENCE</scope>
    <source>
        <strain evidence="2">ASD5720</strain>
    </source>
</reference>
<keyword evidence="1" id="KW-0472">Membrane</keyword>
<dbReference type="EMBL" id="JAHQCW010000012">
    <property type="protein sequence ID" value="MBU9736725.1"/>
    <property type="molecule type" value="Genomic_DNA"/>
</dbReference>
<dbReference type="AlphaFoldDB" id="A0A949NHW0"/>
<feature type="transmembrane region" description="Helical" evidence="1">
    <location>
        <begin position="34"/>
        <end position="54"/>
    </location>
</feature>
<accession>A0A949NHW0</accession>
<evidence type="ECO:0000313" key="3">
    <source>
        <dbReference type="Proteomes" id="UP000712157"/>
    </source>
</evidence>